<protein>
    <submittedName>
        <fullName evidence="3">Uncharacterized protein LOC113502988</fullName>
    </submittedName>
</protein>
<gene>
    <name evidence="3" type="primary">LOC113502988</name>
</gene>
<feature type="coiled-coil region" evidence="1">
    <location>
        <begin position="9"/>
        <end position="36"/>
    </location>
</feature>
<dbReference type="OrthoDB" id="6930132at2759"/>
<name>A0A7E5WIG3_TRINI</name>
<evidence type="ECO:0000256" key="1">
    <source>
        <dbReference type="SAM" id="Coils"/>
    </source>
</evidence>
<sequence length="285" mass="32483">MQFNNKPLVDQLQKSLTQVNDMLADIEVKIDSERKQLSKTDYDLHQKDTATGFMDYQVSDIWWSTKEPSLKSNPPFVRSPHELKNGMRYKPTVTPTTQEIAIPDIVARWAHSTTSLPALRVRNLTQKTSKSTSSIAKTTTTLSTITTNTPESGITAESFTEPQFIPRISHSIYLKWPLENTPHPGNTEFVHELESAMNKTNYGYFTVGMIKFLEMLATRDPNNTTPVLTAMEEVAGKLLKTHRWPAFYVAFRNDVVVLMKTMNSHPIDELQRNSSCHSYFLRSLI</sequence>
<keyword evidence="2" id="KW-1185">Reference proteome</keyword>
<dbReference type="InParanoid" id="A0A7E5WIG3"/>
<keyword evidence="1" id="KW-0175">Coiled coil</keyword>
<evidence type="ECO:0000313" key="2">
    <source>
        <dbReference type="Proteomes" id="UP000322000"/>
    </source>
</evidence>
<dbReference type="KEGG" id="tnl:113502988"/>
<reference evidence="3" key="1">
    <citation type="submission" date="2025-08" db="UniProtKB">
        <authorList>
            <consortium name="RefSeq"/>
        </authorList>
    </citation>
    <scope>IDENTIFICATION</scope>
</reference>
<dbReference type="RefSeq" id="XP_026740570.1">
    <property type="nucleotide sequence ID" value="XM_026884769.1"/>
</dbReference>
<accession>A0A7E5WIG3</accession>
<dbReference type="GeneID" id="113502988"/>
<organism evidence="2 3">
    <name type="scientific">Trichoplusia ni</name>
    <name type="common">Cabbage looper</name>
    <dbReference type="NCBI Taxonomy" id="7111"/>
    <lineage>
        <taxon>Eukaryota</taxon>
        <taxon>Metazoa</taxon>
        <taxon>Ecdysozoa</taxon>
        <taxon>Arthropoda</taxon>
        <taxon>Hexapoda</taxon>
        <taxon>Insecta</taxon>
        <taxon>Pterygota</taxon>
        <taxon>Neoptera</taxon>
        <taxon>Endopterygota</taxon>
        <taxon>Lepidoptera</taxon>
        <taxon>Glossata</taxon>
        <taxon>Ditrysia</taxon>
        <taxon>Noctuoidea</taxon>
        <taxon>Noctuidae</taxon>
        <taxon>Plusiinae</taxon>
        <taxon>Trichoplusia</taxon>
    </lineage>
</organism>
<dbReference type="Proteomes" id="UP000322000">
    <property type="component" value="Chromosome 18"/>
</dbReference>
<evidence type="ECO:0000313" key="3">
    <source>
        <dbReference type="RefSeq" id="XP_026740570.1"/>
    </source>
</evidence>
<dbReference type="AlphaFoldDB" id="A0A7E5WIG3"/>
<proteinExistence type="predicted"/>